<dbReference type="SUPFAM" id="SSF55874">
    <property type="entry name" value="ATPase domain of HSP90 chaperone/DNA topoisomerase II/histidine kinase"/>
    <property type="match status" value="1"/>
</dbReference>
<dbReference type="Pfam" id="PF13589">
    <property type="entry name" value="HATPase_c_3"/>
    <property type="match status" value="1"/>
</dbReference>
<keyword evidence="3" id="KW-1185">Reference proteome</keyword>
<dbReference type="InterPro" id="IPR002099">
    <property type="entry name" value="MutL/Mlh/PMS"/>
</dbReference>
<gene>
    <name evidence="2" type="ORF">INT46_009401</name>
</gene>
<reference evidence="2" key="1">
    <citation type="submission" date="2020-12" db="EMBL/GenBank/DDBJ databases">
        <title>Metabolic potential, ecology and presence of endohyphal bacteria is reflected in genomic diversity of Mucoromycotina.</title>
        <authorList>
            <person name="Muszewska A."/>
            <person name="Okrasinska A."/>
            <person name="Steczkiewicz K."/>
            <person name="Drgas O."/>
            <person name="Orlowska M."/>
            <person name="Perlinska-Lenart U."/>
            <person name="Aleksandrzak-Piekarczyk T."/>
            <person name="Szatraj K."/>
            <person name="Zielenkiewicz U."/>
            <person name="Pilsyk S."/>
            <person name="Malc E."/>
            <person name="Mieczkowski P."/>
            <person name="Kruszewska J.S."/>
            <person name="Biernat P."/>
            <person name="Pawlowska J."/>
        </authorList>
    </citation>
    <scope>NUCLEOTIDE SEQUENCE</scope>
    <source>
        <strain evidence="2">CBS 226.32</strain>
    </source>
</reference>
<dbReference type="InterPro" id="IPR038973">
    <property type="entry name" value="MutL/Mlh/Pms-like"/>
</dbReference>
<dbReference type="GO" id="GO:0006298">
    <property type="term" value="P:mismatch repair"/>
    <property type="evidence" value="ECO:0007669"/>
    <property type="project" value="InterPro"/>
</dbReference>
<dbReference type="EMBL" id="JAEPRC010000141">
    <property type="protein sequence ID" value="KAG2206897.1"/>
    <property type="molecule type" value="Genomic_DNA"/>
</dbReference>
<protein>
    <submittedName>
        <fullName evidence="2">Uncharacterized protein</fullName>
    </submittedName>
</protein>
<sequence>MIEVKGIAKLNEYAINRIAAGEIIHHSCNVVKELMENSLDAGSSSISITLAVGEIDLIKVKDNGDGIQVKDLPLVCERYATSKIQKFQDLNYLTTFGFRGEALASISNIANVTIVTKNADTPHAIKFVFMLHIDLVLLKY</sequence>
<evidence type="ECO:0000313" key="3">
    <source>
        <dbReference type="Proteomes" id="UP000650833"/>
    </source>
</evidence>
<dbReference type="GO" id="GO:0032389">
    <property type="term" value="C:MutLalpha complex"/>
    <property type="evidence" value="ECO:0007669"/>
    <property type="project" value="TreeGrafter"/>
</dbReference>
<dbReference type="GO" id="GO:0005524">
    <property type="term" value="F:ATP binding"/>
    <property type="evidence" value="ECO:0007669"/>
    <property type="project" value="InterPro"/>
</dbReference>
<name>A0A8H7R9L6_9FUNG</name>
<dbReference type="InterPro" id="IPR036890">
    <property type="entry name" value="HATPase_C_sf"/>
</dbReference>
<comment type="caution">
    <text evidence="2">The sequence shown here is derived from an EMBL/GenBank/DDBJ whole genome shotgun (WGS) entry which is preliminary data.</text>
</comment>
<dbReference type="Gene3D" id="3.30.565.10">
    <property type="entry name" value="Histidine kinase-like ATPase, C-terminal domain"/>
    <property type="match status" value="1"/>
</dbReference>
<comment type="similarity">
    <text evidence="1">Belongs to the DNA mismatch repair MutL/HexB family.</text>
</comment>
<accession>A0A8H7R9L6</accession>
<dbReference type="PANTHER" id="PTHR10073">
    <property type="entry name" value="DNA MISMATCH REPAIR PROTEIN MLH, PMS, MUTL"/>
    <property type="match status" value="1"/>
</dbReference>
<organism evidence="2 3">
    <name type="scientific">Mucor plumbeus</name>
    <dbReference type="NCBI Taxonomy" id="97098"/>
    <lineage>
        <taxon>Eukaryota</taxon>
        <taxon>Fungi</taxon>
        <taxon>Fungi incertae sedis</taxon>
        <taxon>Mucoromycota</taxon>
        <taxon>Mucoromycotina</taxon>
        <taxon>Mucoromycetes</taxon>
        <taxon>Mucorales</taxon>
        <taxon>Mucorineae</taxon>
        <taxon>Mucoraceae</taxon>
        <taxon>Mucor</taxon>
    </lineage>
</organism>
<dbReference type="GO" id="GO:0030983">
    <property type="term" value="F:mismatched DNA binding"/>
    <property type="evidence" value="ECO:0007669"/>
    <property type="project" value="InterPro"/>
</dbReference>
<evidence type="ECO:0000256" key="1">
    <source>
        <dbReference type="ARBA" id="ARBA00006082"/>
    </source>
</evidence>
<dbReference type="AlphaFoldDB" id="A0A8H7R9L6"/>
<dbReference type="Proteomes" id="UP000650833">
    <property type="component" value="Unassembled WGS sequence"/>
</dbReference>
<evidence type="ECO:0000313" key="2">
    <source>
        <dbReference type="EMBL" id="KAG2206897.1"/>
    </source>
</evidence>
<dbReference type="GO" id="GO:0016887">
    <property type="term" value="F:ATP hydrolysis activity"/>
    <property type="evidence" value="ECO:0007669"/>
    <property type="project" value="InterPro"/>
</dbReference>
<dbReference type="PANTHER" id="PTHR10073:SF12">
    <property type="entry name" value="DNA MISMATCH REPAIR PROTEIN MLH1"/>
    <property type="match status" value="1"/>
</dbReference>
<dbReference type="InterPro" id="IPR014762">
    <property type="entry name" value="DNA_mismatch_repair_CS"/>
</dbReference>
<proteinExistence type="inferred from homology"/>
<dbReference type="NCBIfam" id="TIGR00585">
    <property type="entry name" value="mutl"/>
    <property type="match status" value="1"/>
</dbReference>
<dbReference type="GO" id="GO:0140664">
    <property type="term" value="F:ATP-dependent DNA damage sensor activity"/>
    <property type="evidence" value="ECO:0007669"/>
    <property type="project" value="InterPro"/>
</dbReference>
<dbReference type="OrthoDB" id="10263226at2759"/>
<dbReference type="PROSITE" id="PS00058">
    <property type="entry name" value="DNA_MISMATCH_REPAIR_1"/>
    <property type="match status" value="1"/>
</dbReference>